<dbReference type="VEuPathDB" id="FungiDB:MYCFIDRAFT_173315"/>
<accession>M3B4J7</accession>
<dbReference type="GeneID" id="19332967"/>
<dbReference type="HOGENOM" id="CLU_458636_0_0_1"/>
<evidence type="ECO:0000313" key="2">
    <source>
        <dbReference type="Proteomes" id="UP000016932"/>
    </source>
</evidence>
<gene>
    <name evidence="1" type="ORF">MYCFIDRAFT_173315</name>
</gene>
<organism evidence="1 2">
    <name type="scientific">Pseudocercospora fijiensis (strain CIRAD86)</name>
    <name type="common">Black leaf streak disease fungus</name>
    <name type="synonym">Mycosphaerella fijiensis</name>
    <dbReference type="NCBI Taxonomy" id="383855"/>
    <lineage>
        <taxon>Eukaryota</taxon>
        <taxon>Fungi</taxon>
        <taxon>Dikarya</taxon>
        <taxon>Ascomycota</taxon>
        <taxon>Pezizomycotina</taxon>
        <taxon>Dothideomycetes</taxon>
        <taxon>Dothideomycetidae</taxon>
        <taxon>Mycosphaerellales</taxon>
        <taxon>Mycosphaerellaceae</taxon>
        <taxon>Pseudocercospora</taxon>
    </lineage>
</organism>
<sequence>MRSSRCMEGTGRMRNARPLPFLTGLAVSQGETSVTDLDQPVEAMGQANVDLWSVARFCVPCAMPWSQAKALKRSTRFDTLEGVSQSPELSPRMRIAQARLGLNRTRADLQCSFNVAAISKAQANHFTKDLARGPGKFSAQARDCQRMTSLLTCLSSGQLLQRSLVMSGVNASTQFLNLKFQLSRVHTERPALFNEYGLSPKSFDRRQRPKVKRYNGKGLESSNISHWPRLAFRGELTQARLSQSAQWRCFKALQPKMHLNCNRPPGNKRKHPDSPRCASAHRESWADVIDVGFGRSAADPLLHRHMCLPWISLFRVETVLTMSRPLLDFMQPYKRDSSAIIPFLASRDLCPLKSPFACYSALGRSGPWLGRSGCHSDVPGGSEVELLLLGGRGTTVLTTHRAGASASAGAGNISGGGLVDGVRGQEMEGKGTRIGGRKAAVPREKARDFMRHSQRHVIPSIDMCQVDFKRDASSIQFISTAKRVSAAQDAGGKAQKRAQRRPTVTHLNFSRDMKINHWREPSESTWTAGLGDAVVVVLVALQTPQASQGMMEPERRTVCNCQRLHGPCDAMCGAVLPREVDALEEDQEVEAMKRV</sequence>
<dbReference type="RefSeq" id="XP_007924922.1">
    <property type="nucleotide sequence ID" value="XM_007926731.1"/>
</dbReference>
<evidence type="ECO:0000313" key="1">
    <source>
        <dbReference type="EMBL" id="EME84298.1"/>
    </source>
</evidence>
<proteinExistence type="predicted"/>
<name>M3B4J7_PSEFD</name>
<reference evidence="1 2" key="1">
    <citation type="journal article" date="2012" name="PLoS Pathog.">
        <title>Diverse lifestyles and strategies of plant pathogenesis encoded in the genomes of eighteen Dothideomycetes fungi.</title>
        <authorList>
            <person name="Ohm R.A."/>
            <person name="Feau N."/>
            <person name="Henrissat B."/>
            <person name="Schoch C.L."/>
            <person name="Horwitz B.A."/>
            <person name="Barry K.W."/>
            <person name="Condon B.J."/>
            <person name="Copeland A.C."/>
            <person name="Dhillon B."/>
            <person name="Glaser F."/>
            <person name="Hesse C.N."/>
            <person name="Kosti I."/>
            <person name="LaButti K."/>
            <person name="Lindquist E.A."/>
            <person name="Lucas S."/>
            <person name="Salamov A.A."/>
            <person name="Bradshaw R.E."/>
            <person name="Ciuffetti L."/>
            <person name="Hamelin R.C."/>
            <person name="Kema G.H.J."/>
            <person name="Lawrence C."/>
            <person name="Scott J.A."/>
            <person name="Spatafora J.W."/>
            <person name="Turgeon B.G."/>
            <person name="de Wit P.J.G.M."/>
            <person name="Zhong S."/>
            <person name="Goodwin S.B."/>
            <person name="Grigoriev I.V."/>
        </authorList>
    </citation>
    <scope>NUCLEOTIDE SEQUENCE [LARGE SCALE GENOMIC DNA]</scope>
    <source>
        <strain evidence="1 2">CIRAD86</strain>
    </source>
</reference>
<keyword evidence="2" id="KW-1185">Reference proteome</keyword>
<dbReference type="KEGG" id="pfj:MYCFIDRAFT_173315"/>
<dbReference type="Proteomes" id="UP000016932">
    <property type="component" value="Unassembled WGS sequence"/>
</dbReference>
<dbReference type="OrthoDB" id="10667851at2759"/>
<protein>
    <submittedName>
        <fullName evidence="1">Uncharacterized protein</fullName>
    </submittedName>
</protein>
<dbReference type="EMBL" id="KB446557">
    <property type="protein sequence ID" value="EME84298.1"/>
    <property type="molecule type" value="Genomic_DNA"/>
</dbReference>
<dbReference type="AlphaFoldDB" id="M3B4J7"/>